<feature type="transmembrane region" description="Helical" evidence="1">
    <location>
        <begin position="44"/>
        <end position="62"/>
    </location>
</feature>
<keyword evidence="1" id="KW-0472">Membrane</keyword>
<dbReference type="AlphaFoldDB" id="A0A0D2F9L3"/>
<dbReference type="RefSeq" id="XP_013317298.1">
    <property type="nucleotide sequence ID" value="XM_013461844.1"/>
</dbReference>
<protein>
    <submittedName>
        <fullName evidence="2">Uncharacterized protein</fullName>
    </submittedName>
</protein>
<dbReference type="HOGENOM" id="CLU_2061514_0_0_1"/>
<proteinExistence type="predicted"/>
<evidence type="ECO:0000256" key="1">
    <source>
        <dbReference type="SAM" id="Phobius"/>
    </source>
</evidence>
<keyword evidence="1" id="KW-0812">Transmembrane</keyword>
<dbReference type="GeneID" id="25327258"/>
<accession>A0A0D2F9L3</accession>
<reference evidence="2 3" key="1">
    <citation type="submission" date="2015-01" db="EMBL/GenBank/DDBJ databases">
        <title>The Genome Sequence of Exophiala xenobiotica CBS118157.</title>
        <authorList>
            <consortium name="The Broad Institute Genomics Platform"/>
            <person name="Cuomo C."/>
            <person name="de Hoog S."/>
            <person name="Gorbushina A."/>
            <person name="Stielow B."/>
            <person name="Teixiera M."/>
            <person name="Abouelleil A."/>
            <person name="Chapman S.B."/>
            <person name="Priest M."/>
            <person name="Young S.K."/>
            <person name="Wortman J."/>
            <person name="Nusbaum C."/>
            <person name="Birren B."/>
        </authorList>
    </citation>
    <scope>NUCLEOTIDE SEQUENCE [LARGE SCALE GENOMIC DNA]</scope>
    <source>
        <strain evidence="2 3">CBS 118157</strain>
    </source>
</reference>
<sequence>MPPIPVTHRTASNSCCPGRARSGPEWCTTKSCDVWLLPRALPSAVIWVRFFLTAPFFMYGLLSRSQQVTNDTPEALVAVQSQAFPGLVAASTLSSWMELQRRKDPVSTLGKKAIYGSSN</sequence>
<evidence type="ECO:0000313" key="2">
    <source>
        <dbReference type="EMBL" id="KIW56714.1"/>
    </source>
</evidence>
<evidence type="ECO:0000313" key="3">
    <source>
        <dbReference type="Proteomes" id="UP000054342"/>
    </source>
</evidence>
<keyword evidence="3" id="KW-1185">Reference proteome</keyword>
<dbReference type="Proteomes" id="UP000054342">
    <property type="component" value="Unassembled WGS sequence"/>
</dbReference>
<name>A0A0D2F9L3_9EURO</name>
<organism evidence="2 3">
    <name type="scientific">Exophiala xenobiotica</name>
    <dbReference type="NCBI Taxonomy" id="348802"/>
    <lineage>
        <taxon>Eukaryota</taxon>
        <taxon>Fungi</taxon>
        <taxon>Dikarya</taxon>
        <taxon>Ascomycota</taxon>
        <taxon>Pezizomycotina</taxon>
        <taxon>Eurotiomycetes</taxon>
        <taxon>Chaetothyriomycetidae</taxon>
        <taxon>Chaetothyriales</taxon>
        <taxon>Herpotrichiellaceae</taxon>
        <taxon>Exophiala</taxon>
    </lineage>
</organism>
<dbReference type="EMBL" id="KN847319">
    <property type="protein sequence ID" value="KIW56714.1"/>
    <property type="molecule type" value="Genomic_DNA"/>
</dbReference>
<keyword evidence="1" id="KW-1133">Transmembrane helix</keyword>
<gene>
    <name evidence="2" type="ORF">PV05_05350</name>
</gene>